<keyword evidence="3" id="KW-1185">Reference proteome</keyword>
<proteinExistence type="predicted"/>
<dbReference type="Proteomes" id="UP000433309">
    <property type="component" value="Unassembled WGS sequence"/>
</dbReference>
<reference evidence="2 3" key="1">
    <citation type="submission" date="2019-11" db="EMBL/GenBank/DDBJ databases">
        <title>Novel species isolated from a subtropical stream in China.</title>
        <authorList>
            <person name="Lu H."/>
        </authorList>
    </citation>
    <scope>NUCLEOTIDE SEQUENCE [LARGE SCALE GENOMIC DNA]</scope>
    <source>
        <strain evidence="2 3">FT80W</strain>
    </source>
</reference>
<evidence type="ECO:0000313" key="3">
    <source>
        <dbReference type="Proteomes" id="UP000433309"/>
    </source>
</evidence>
<comment type="caution">
    <text evidence="2">The sequence shown here is derived from an EMBL/GenBank/DDBJ whole genome shotgun (WGS) entry which is preliminary data.</text>
</comment>
<dbReference type="AlphaFoldDB" id="A0A6I2L5A2"/>
<feature type="domain" description="DNA mimic protein DMP19 C-terminal" evidence="1">
    <location>
        <begin position="107"/>
        <end position="220"/>
    </location>
</feature>
<evidence type="ECO:0000313" key="2">
    <source>
        <dbReference type="EMBL" id="MRW92367.1"/>
    </source>
</evidence>
<dbReference type="Gene3D" id="1.20.1420.60">
    <property type="match status" value="1"/>
</dbReference>
<dbReference type="InterPro" id="IPR025402">
    <property type="entry name" value="DMP19_C"/>
</dbReference>
<sequence length="226" mass="25961">MCHLMQRAMEPKPFTLEELNAANARIQSMSEDELKEYRERLYASLPPEAQETLRRLDAVQQQPRTELVALTREALRSLPSDDLEYAICTYVDHHLAAREDVQAALQELPRGLQVCYLSFIFGMEVMNGGVNQFFWNPSASMASLVPAALYELGSPEAAKLLEQIMRIAEEEAKRRPVPASFTIEEFMASYAETELNKFDDLLCPLIEKFPQLLRQYLRDHEDSFLQ</sequence>
<dbReference type="Pfam" id="PF14300">
    <property type="entry name" value="DMP19"/>
    <property type="match status" value="1"/>
</dbReference>
<evidence type="ECO:0000259" key="1">
    <source>
        <dbReference type="Pfam" id="PF14300"/>
    </source>
</evidence>
<dbReference type="EMBL" id="WKJK01000011">
    <property type="protein sequence ID" value="MRW92367.1"/>
    <property type="molecule type" value="Genomic_DNA"/>
</dbReference>
<name>A0A6I2L5A2_9BURK</name>
<gene>
    <name evidence="2" type="ORF">GJ699_20430</name>
</gene>
<protein>
    <submittedName>
        <fullName evidence="2">DUF4375 domain-containing protein</fullName>
    </submittedName>
</protein>
<accession>A0A6I2L5A2</accession>
<organism evidence="2 3">
    <name type="scientific">Duganella guangzhouensis</name>
    <dbReference type="NCBI Taxonomy" id="2666084"/>
    <lineage>
        <taxon>Bacteria</taxon>
        <taxon>Pseudomonadati</taxon>
        <taxon>Pseudomonadota</taxon>
        <taxon>Betaproteobacteria</taxon>
        <taxon>Burkholderiales</taxon>
        <taxon>Oxalobacteraceae</taxon>
        <taxon>Telluria group</taxon>
        <taxon>Duganella</taxon>
    </lineage>
</organism>